<reference evidence="1" key="1">
    <citation type="submission" date="2024-05" db="EMBL/GenBank/DDBJ databases">
        <title>Planctomycetes of the genus Singulisphaera possess chitinolytic capabilities.</title>
        <authorList>
            <person name="Ivanova A."/>
        </authorList>
    </citation>
    <scope>NUCLEOTIDE SEQUENCE</scope>
    <source>
        <strain evidence="1">Ch08T</strain>
    </source>
</reference>
<dbReference type="EMBL" id="CP155447">
    <property type="protein sequence ID" value="XBH02148.1"/>
    <property type="molecule type" value="Genomic_DNA"/>
</dbReference>
<organism evidence="1">
    <name type="scientific">Singulisphaera sp. Ch08</name>
    <dbReference type="NCBI Taxonomy" id="3120278"/>
    <lineage>
        <taxon>Bacteria</taxon>
        <taxon>Pseudomonadati</taxon>
        <taxon>Planctomycetota</taxon>
        <taxon>Planctomycetia</taxon>
        <taxon>Isosphaerales</taxon>
        <taxon>Isosphaeraceae</taxon>
        <taxon>Singulisphaera</taxon>
    </lineage>
</organism>
<protein>
    <submittedName>
        <fullName evidence="1">Uncharacterized protein</fullName>
    </submittedName>
</protein>
<dbReference type="RefSeq" id="WP_406694891.1">
    <property type="nucleotide sequence ID" value="NZ_CP155447.1"/>
</dbReference>
<name>A0AAU7CAL3_9BACT</name>
<evidence type="ECO:0000313" key="1">
    <source>
        <dbReference type="EMBL" id="XBH02148.1"/>
    </source>
</evidence>
<sequence>MIRTLRLALLLALAGCFVCEFGPSARGQVLDDVVEEELDNQMPGRQQQFMIAESNFDQMVFGNARNAATMLTRLKTLVNLKIEEVDQVARLTDAQKHKLELASRGDIKRFYDQVEEKRKAFQLVRNDQQKFSEFYQQLLPLRTVLSQGLFGEKSIFTKTLKKTLDERQVAEYDNLGRQRHLLSQKARMGRILITLDNCVGLDANQRRQLSKLIIEETRPPKASSNLDLYVVLFQLSRLPEDRIRPIFQDAQWRLMRAQLEMARKNEPMLTKQGVLFDGPDAERWIVGVDSDVPKSPPNHVK</sequence>
<accession>A0AAU7CAL3</accession>
<gene>
    <name evidence="1" type="ORF">V5E97_27995</name>
</gene>
<proteinExistence type="predicted"/>
<dbReference type="AlphaFoldDB" id="A0AAU7CAL3"/>